<evidence type="ECO:0000313" key="1">
    <source>
        <dbReference type="EMBL" id="KGM56772.1"/>
    </source>
</evidence>
<evidence type="ECO:0000313" key="2">
    <source>
        <dbReference type="Proteomes" id="UP000029989"/>
    </source>
</evidence>
<dbReference type="RefSeq" id="WP_036209810.1">
    <property type="nucleotide sequence ID" value="NZ_AVPT01000009.1"/>
</dbReference>
<protein>
    <submittedName>
        <fullName evidence="1">Uncharacterized protein</fullName>
    </submittedName>
</protein>
<keyword evidence="2" id="KW-1185">Reference proteome</keyword>
<name>A0A0A0F5X6_9GAMM</name>
<comment type="caution">
    <text evidence="1">The sequence shown here is derived from an EMBL/GenBank/DDBJ whole genome shotgun (WGS) entry which is preliminary data.</text>
</comment>
<dbReference type="Proteomes" id="UP000029989">
    <property type="component" value="Unassembled WGS sequence"/>
</dbReference>
<dbReference type="AlphaFoldDB" id="A0A0A0F5X6"/>
<gene>
    <name evidence="1" type="ORF">N799_02470</name>
</gene>
<proteinExistence type="predicted"/>
<dbReference type="STRING" id="913325.N799_02470"/>
<accession>A0A0A0F5X6</accession>
<dbReference type="EMBL" id="AVPT01000009">
    <property type="protein sequence ID" value="KGM56772.1"/>
    <property type="molecule type" value="Genomic_DNA"/>
</dbReference>
<reference evidence="1 2" key="1">
    <citation type="journal article" date="2015" name="Stand. Genomic Sci.">
        <title>Genomic information of the arsenic-resistant bacterium Lysobacter arseniciresistens type strain ZS79(T) and comparison of Lysobacter draft genomes.</title>
        <authorList>
            <person name="Liu L."/>
            <person name="Zhang S."/>
            <person name="Luo M."/>
            <person name="Wang G."/>
        </authorList>
    </citation>
    <scope>NUCLEOTIDE SEQUENCE [LARGE SCALE GENOMIC DNA]</scope>
    <source>
        <strain evidence="1 2">ZS79</strain>
    </source>
</reference>
<sequence>MLIKLRPMNFSADELQLELDRTGATIALARRRAGAGPEAAIERQLDAHGRSLRAMLDADGALLVDDAIDAAKRVMDAADPAAPLLMLDLAEANLATVVRRRRRDRDAA</sequence>
<organism evidence="1 2">
    <name type="scientific">Lysobacter arseniciresistens ZS79</name>
    <dbReference type="NCBI Taxonomy" id="913325"/>
    <lineage>
        <taxon>Bacteria</taxon>
        <taxon>Pseudomonadati</taxon>
        <taxon>Pseudomonadota</taxon>
        <taxon>Gammaproteobacteria</taxon>
        <taxon>Lysobacterales</taxon>
        <taxon>Lysobacteraceae</taxon>
        <taxon>Novilysobacter</taxon>
    </lineage>
</organism>